<reference evidence="1 2" key="1">
    <citation type="submission" date="2018-09" db="EMBL/GenBank/DDBJ databases">
        <authorList>
            <person name="Tagini F."/>
        </authorList>
    </citation>
    <scope>NUCLEOTIDE SEQUENCE [LARGE SCALE GENOMIC DNA]</scope>
    <source>
        <strain evidence="1 2">MK142</strain>
    </source>
</reference>
<evidence type="ECO:0000313" key="2">
    <source>
        <dbReference type="Proteomes" id="UP000268285"/>
    </source>
</evidence>
<protein>
    <submittedName>
        <fullName evidence="1">Uncharacterized protein</fullName>
    </submittedName>
</protein>
<name>A0A498QZ87_9MYCO</name>
<organism evidence="1 2">
    <name type="scientific">Mycobacterium pseudokansasii</name>
    <dbReference type="NCBI Taxonomy" id="2341080"/>
    <lineage>
        <taxon>Bacteria</taxon>
        <taxon>Bacillati</taxon>
        <taxon>Actinomycetota</taxon>
        <taxon>Actinomycetes</taxon>
        <taxon>Mycobacteriales</taxon>
        <taxon>Mycobacteriaceae</taxon>
        <taxon>Mycobacterium</taxon>
    </lineage>
</organism>
<proteinExistence type="predicted"/>
<evidence type="ECO:0000313" key="1">
    <source>
        <dbReference type="EMBL" id="VBA56027.1"/>
    </source>
</evidence>
<gene>
    <name evidence="1" type="ORF">LAUMK142_05354</name>
</gene>
<dbReference type="EMBL" id="UPHU01000001">
    <property type="protein sequence ID" value="VBA56027.1"/>
    <property type="molecule type" value="Genomic_DNA"/>
</dbReference>
<dbReference type="Proteomes" id="UP000268285">
    <property type="component" value="Unassembled WGS sequence"/>
</dbReference>
<sequence length="98" mass="10479">MDDEFIPIAAAAADECGVPPETYISMLVNDGMLLVIPGTEDPRCTPDRWVLGGIGWLSDTLLPRDMGGVDMVRHVADCECGFIASPHPDIVPIGEAEL</sequence>
<keyword evidence="2" id="KW-1185">Reference proteome</keyword>
<dbReference type="RefSeq" id="WP_122502645.1">
    <property type="nucleotide sequence ID" value="NZ_UPHU01000001.1"/>
</dbReference>
<accession>A0A498QZ87</accession>
<dbReference type="OrthoDB" id="569708at2"/>
<dbReference type="AlphaFoldDB" id="A0A498QZ87"/>